<sequence length="63" mass="7117">MKLVHASIHTMKTIDGHDIWYARLGYQTARGYLGQSMLLSRLTPEMRAVAESGELMKLGKRTP</sequence>
<evidence type="ECO:0000313" key="2">
    <source>
        <dbReference type="Proteomes" id="UP000245216"/>
    </source>
</evidence>
<accession>A0A2U2BHJ7</accession>
<name>A0A2U2BHJ7_ALCFA</name>
<dbReference type="Proteomes" id="UP000245216">
    <property type="component" value="Unassembled WGS sequence"/>
</dbReference>
<evidence type="ECO:0000313" key="1">
    <source>
        <dbReference type="EMBL" id="PWE13447.1"/>
    </source>
</evidence>
<protein>
    <submittedName>
        <fullName evidence="1">Uncharacterized protein</fullName>
    </submittedName>
</protein>
<organism evidence="1 2">
    <name type="scientific">Alcaligenes faecalis</name>
    <dbReference type="NCBI Taxonomy" id="511"/>
    <lineage>
        <taxon>Bacteria</taxon>
        <taxon>Pseudomonadati</taxon>
        <taxon>Pseudomonadota</taxon>
        <taxon>Betaproteobacteria</taxon>
        <taxon>Burkholderiales</taxon>
        <taxon>Alcaligenaceae</taxon>
        <taxon>Alcaligenes</taxon>
    </lineage>
</organism>
<gene>
    <name evidence="1" type="ORF">DF183_16730</name>
</gene>
<dbReference type="EMBL" id="QEXO01000004">
    <property type="protein sequence ID" value="PWE13447.1"/>
    <property type="molecule type" value="Genomic_DNA"/>
</dbReference>
<reference evidence="1 2" key="2">
    <citation type="submission" date="2018-05" db="EMBL/GenBank/DDBJ databases">
        <authorList>
            <person name="Lanie J.A."/>
            <person name="Ng W.-L."/>
            <person name="Kazmierczak K.M."/>
            <person name="Andrzejewski T.M."/>
            <person name="Davidsen T.M."/>
            <person name="Wayne K.J."/>
            <person name="Tettelin H."/>
            <person name="Glass J.I."/>
            <person name="Rusch D."/>
            <person name="Podicherti R."/>
            <person name="Tsui H.-C.T."/>
            <person name="Winkler M.E."/>
        </authorList>
    </citation>
    <scope>NUCLEOTIDE SEQUENCE [LARGE SCALE GENOMIC DNA]</scope>
    <source>
        <strain evidence="1 2">YBY</strain>
    </source>
</reference>
<proteinExistence type="predicted"/>
<comment type="caution">
    <text evidence="1">The sequence shown here is derived from an EMBL/GenBank/DDBJ whole genome shotgun (WGS) entry which is preliminary data.</text>
</comment>
<reference evidence="1 2" key="1">
    <citation type="submission" date="2018-05" db="EMBL/GenBank/DDBJ databases">
        <title>Genome Sequence of an Efficient Indole-Degrading Bacterium, Alcaligenes sp.YBY.</title>
        <authorList>
            <person name="Yang B."/>
        </authorList>
    </citation>
    <scope>NUCLEOTIDE SEQUENCE [LARGE SCALE GENOMIC DNA]</scope>
    <source>
        <strain evidence="1 2">YBY</strain>
    </source>
</reference>
<dbReference type="AlphaFoldDB" id="A0A2U2BHJ7"/>